<dbReference type="PANTHER" id="PTHR31061:SF24">
    <property type="entry name" value="LD22376P"/>
    <property type="match status" value="1"/>
</dbReference>
<sequence>MRLTSLDVFRGIAIAGMILVNTASLGKVYPFLSHADWNGCTLADLVFPFFLFIVGVAMSFSLAKYANGKQPTASVYRRIIRRSVILFALGLLLNGFWNYDFSSIRIMGVLQRIALVYLCAALAILKLPKKGLWVLTAILLFGYWVAMTLIPVPGYGAGVLTREGNLGAWIDRLIITTAHLYKGDGYNAMGDPEGLFSTLPAIATTLLGYFTGNWLRKQNPNTRTSINLALIGIICLFIGWNWGLFFPINKKLWTSSYVLFTTGWAIGLLAGCYELIEVRELRRWGKPFEILGLNAIFIFVASVLGLKLMAKIQIGTGETAISLYNWIYQNLFASWAGEMNGSLLFALVTLLFWWAIAYFMYQKNWFFKV</sequence>
<feature type="transmembrane region" description="Helical" evidence="1">
    <location>
        <begin position="132"/>
        <end position="152"/>
    </location>
</feature>
<feature type="transmembrane region" description="Helical" evidence="1">
    <location>
        <begin position="79"/>
        <end position="97"/>
    </location>
</feature>
<dbReference type="InterPro" id="IPR012429">
    <property type="entry name" value="HGSNAT_cat"/>
</dbReference>
<dbReference type="STRING" id="454136.NIES2119_05380"/>
<proteinExistence type="predicted"/>
<gene>
    <name evidence="3" type="ORF">NIES2119_05380</name>
</gene>
<evidence type="ECO:0000313" key="4">
    <source>
        <dbReference type="Proteomes" id="UP000185860"/>
    </source>
</evidence>
<keyword evidence="1" id="KW-0472">Membrane</keyword>
<dbReference type="AlphaFoldDB" id="A0A1U7IQI0"/>
<feature type="transmembrane region" description="Helical" evidence="1">
    <location>
        <begin position="257"/>
        <end position="276"/>
    </location>
</feature>
<protein>
    <submittedName>
        <fullName evidence="3">DUF5009 domain-containing protein</fullName>
    </submittedName>
</protein>
<feature type="domain" description="Heparan-alpha-glucosaminide N-acetyltransferase catalytic" evidence="2">
    <location>
        <begin position="2"/>
        <end position="225"/>
    </location>
</feature>
<feature type="transmembrane region" description="Helical" evidence="1">
    <location>
        <begin position="45"/>
        <end position="67"/>
    </location>
</feature>
<dbReference type="Pfam" id="PF07786">
    <property type="entry name" value="HGSNAT_cat"/>
    <property type="match status" value="1"/>
</dbReference>
<keyword evidence="1" id="KW-0812">Transmembrane</keyword>
<dbReference type="PANTHER" id="PTHR31061">
    <property type="entry name" value="LD22376P"/>
    <property type="match status" value="1"/>
</dbReference>
<keyword evidence="1" id="KW-1133">Transmembrane helix</keyword>
<dbReference type="RefSeq" id="WP_073592412.1">
    <property type="nucleotide sequence ID" value="NZ_MRCE01000004.1"/>
</dbReference>
<evidence type="ECO:0000256" key="1">
    <source>
        <dbReference type="SAM" id="Phobius"/>
    </source>
</evidence>
<organism evidence="3 4">
    <name type="scientific">[Phormidium ambiguum] IAM M-71</name>
    <dbReference type="NCBI Taxonomy" id="454136"/>
    <lineage>
        <taxon>Bacteria</taxon>
        <taxon>Bacillati</taxon>
        <taxon>Cyanobacteriota</taxon>
        <taxon>Cyanophyceae</taxon>
        <taxon>Oscillatoriophycideae</taxon>
        <taxon>Aerosakkonematales</taxon>
        <taxon>Aerosakkonemataceae</taxon>
        <taxon>Floridanema</taxon>
    </lineage>
</organism>
<feature type="transmembrane region" description="Helical" evidence="1">
    <location>
        <begin position="103"/>
        <end position="125"/>
    </location>
</feature>
<feature type="transmembrane region" description="Helical" evidence="1">
    <location>
        <begin position="227"/>
        <end position="245"/>
    </location>
</feature>
<feature type="transmembrane region" description="Helical" evidence="1">
    <location>
        <begin position="195"/>
        <end position="215"/>
    </location>
</feature>
<dbReference type="Proteomes" id="UP000185860">
    <property type="component" value="Unassembled WGS sequence"/>
</dbReference>
<name>A0A1U7IQI0_9CYAN</name>
<evidence type="ECO:0000259" key="2">
    <source>
        <dbReference type="Pfam" id="PF07786"/>
    </source>
</evidence>
<feature type="transmembrane region" description="Helical" evidence="1">
    <location>
        <begin position="12"/>
        <end position="33"/>
    </location>
</feature>
<feature type="transmembrane region" description="Helical" evidence="1">
    <location>
        <begin position="288"/>
        <end position="310"/>
    </location>
</feature>
<comment type="caution">
    <text evidence="3">The sequence shown here is derived from an EMBL/GenBank/DDBJ whole genome shotgun (WGS) entry which is preliminary data.</text>
</comment>
<dbReference type="OrthoDB" id="9788724at2"/>
<accession>A0A1U7IQI0</accession>
<evidence type="ECO:0000313" key="3">
    <source>
        <dbReference type="EMBL" id="OKH39691.1"/>
    </source>
</evidence>
<feature type="transmembrane region" description="Helical" evidence="1">
    <location>
        <begin position="341"/>
        <end position="361"/>
    </location>
</feature>
<dbReference type="EMBL" id="MRCE01000004">
    <property type="protein sequence ID" value="OKH39691.1"/>
    <property type="molecule type" value="Genomic_DNA"/>
</dbReference>
<reference evidence="3 4" key="1">
    <citation type="submission" date="2016-11" db="EMBL/GenBank/DDBJ databases">
        <title>Draft Genome Sequences of Nine Cyanobacterial Strains from Diverse Habitats.</title>
        <authorList>
            <person name="Zhu T."/>
            <person name="Hou S."/>
            <person name="Lu X."/>
            <person name="Hess W.R."/>
        </authorList>
    </citation>
    <scope>NUCLEOTIDE SEQUENCE [LARGE SCALE GENOMIC DNA]</scope>
    <source>
        <strain evidence="3 4">IAM M-71</strain>
    </source>
</reference>